<organism evidence="7 8">
    <name type="scientific">Neobacillus notoginsengisoli</name>
    <dbReference type="NCBI Taxonomy" id="1578198"/>
    <lineage>
        <taxon>Bacteria</taxon>
        <taxon>Bacillati</taxon>
        <taxon>Bacillota</taxon>
        <taxon>Bacilli</taxon>
        <taxon>Bacillales</taxon>
        <taxon>Bacillaceae</taxon>
        <taxon>Neobacillus</taxon>
    </lineage>
</organism>
<dbReference type="OrthoDB" id="2931138at2"/>
<proteinExistence type="predicted"/>
<dbReference type="RefSeq" id="WP_118921290.1">
    <property type="nucleotide sequence ID" value="NZ_QWEG01000008.1"/>
</dbReference>
<evidence type="ECO:0000256" key="3">
    <source>
        <dbReference type="ARBA" id="ARBA00022989"/>
    </source>
</evidence>
<comment type="caution">
    <text evidence="7">The sequence shown here is derived from an EMBL/GenBank/DDBJ whole genome shotgun (WGS) entry which is preliminary data.</text>
</comment>
<dbReference type="EMBL" id="QWEG01000008">
    <property type="protein sequence ID" value="RHW38957.1"/>
    <property type="molecule type" value="Genomic_DNA"/>
</dbReference>
<gene>
    <name evidence="7" type="ORF">D1B31_13370</name>
</gene>
<evidence type="ECO:0000313" key="8">
    <source>
        <dbReference type="Proteomes" id="UP000284416"/>
    </source>
</evidence>
<evidence type="ECO:0000313" key="7">
    <source>
        <dbReference type="EMBL" id="RHW38957.1"/>
    </source>
</evidence>
<reference evidence="7 8" key="1">
    <citation type="journal article" date="2017" name="Int. J. Syst. Evol. Microbiol.">
        <title>Bacillus notoginsengisoli sp. nov., a novel bacterium isolated from the rhizosphere of Panax notoginseng.</title>
        <authorList>
            <person name="Zhang M.Y."/>
            <person name="Cheng J."/>
            <person name="Cai Y."/>
            <person name="Zhang T.Y."/>
            <person name="Wu Y.Y."/>
            <person name="Manikprabhu D."/>
            <person name="Li W.J."/>
            <person name="Zhang Y.X."/>
        </authorList>
    </citation>
    <scope>NUCLEOTIDE SEQUENCE [LARGE SCALE GENOMIC DNA]</scope>
    <source>
        <strain evidence="7 8">JCM 30743</strain>
    </source>
</reference>
<keyword evidence="4 5" id="KW-0472">Membrane</keyword>
<dbReference type="GO" id="GO:0016020">
    <property type="term" value="C:membrane"/>
    <property type="evidence" value="ECO:0007669"/>
    <property type="project" value="UniProtKB-SubCell"/>
</dbReference>
<dbReference type="InterPro" id="IPR049453">
    <property type="entry name" value="Memb_transporter_dom"/>
</dbReference>
<dbReference type="Pfam" id="PF13515">
    <property type="entry name" value="FUSC_2"/>
    <property type="match status" value="1"/>
</dbReference>
<sequence>MSIRKKDFVNKTRLVWKMAIASAISWELAKFAGSDHPYLAPLSVILCLQTTIDRSIRFSIHRIAGTIVGVLLIAWVVTHLPFNGWSLGLLLLAGTLAAKWLKMDETALHQVAITVLLLFAFERKSGDYGFDRIVDTLIGAAVAVAIHTLLLPPNFTKEASRSCQQAARQLSGLLQEMAGWVQLEWGKSEKYELEERLKNSLNSLHTAKETLQVATNSLKFNPLSKKQKSMLNTTRQQLQVLAKGYEYASTILNTLREWQKEATLTPSDKTVIGNDLALLGDFFRKVGLPGFTDTVQKSEIDFLFARKAIHQKPTSAEFRSSFELETRKLLKSLK</sequence>
<keyword evidence="8" id="KW-1185">Reference proteome</keyword>
<evidence type="ECO:0000256" key="1">
    <source>
        <dbReference type="ARBA" id="ARBA00004141"/>
    </source>
</evidence>
<accession>A0A417YSK0</accession>
<evidence type="ECO:0000259" key="6">
    <source>
        <dbReference type="Pfam" id="PF13515"/>
    </source>
</evidence>
<name>A0A417YSK0_9BACI</name>
<feature type="transmembrane region" description="Helical" evidence="5">
    <location>
        <begin position="63"/>
        <end position="82"/>
    </location>
</feature>
<dbReference type="Proteomes" id="UP000284416">
    <property type="component" value="Unassembled WGS sequence"/>
</dbReference>
<keyword evidence="2 5" id="KW-0812">Transmembrane</keyword>
<comment type="subcellular location">
    <subcellularLocation>
        <location evidence="1">Membrane</location>
        <topology evidence="1">Multi-pass membrane protein</topology>
    </subcellularLocation>
</comment>
<keyword evidence="3 5" id="KW-1133">Transmembrane helix</keyword>
<feature type="domain" description="Integral membrane bound transporter" evidence="6">
    <location>
        <begin position="25"/>
        <end position="146"/>
    </location>
</feature>
<protein>
    <submittedName>
        <fullName evidence="7">FUSC family protein</fullName>
    </submittedName>
</protein>
<dbReference type="AlphaFoldDB" id="A0A417YSK0"/>
<evidence type="ECO:0000256" key="2">
    <source>
        <dbReference type="ARBA" id="ARBA00022692"/>
    </source>
</evidence>
<evidence type="ECO:0000256" key="5">
    <source>
        <dbReference type="SAM" id="Phobius"/>
    </source>
</evidence>
<evidence type="ECO:0000256" key="4">
    <source>
        <dbReference type="ARBA" id="ARBA00023136"/>
    </source>
</evidence>